<organism evidence="2">
    <name type="scientific">Amblyomma americanum</name>
    <name type="common">Lone star tick</name>
    <dbReference type="NCBI Taxonomy" id="6943"/>
    <lineage>
        <taxon>Eukaryota</taxon>
        <taxon>Metazoa</taxon>
        <taxon>Ecdysozoa</taxon>
        <taxon>Arthropoda</taxon>
        <taxon>Chelicerata</taxon>
        <taxon>Arachnida</taxon>
        <taxon>Acari</taxon>
        <taxon>Parasitiformes</taxon>
        <taxon>Ixodida</taxon>
        <taxon>Ixodoidea</taxon>
        <taxon>Ixodidae</taxon>
        <taxon>Amblyomminae</taxon>
        <taxon>Amblyomma</taxon>
    </lineage>
</organism>
<feature type="chain" id="PRO_5002202604" evidence="1">
    <location>
        <begin position="27"/>
        <end position="189"/>
    </location>
</feature>
<name>A0A0C9RXQ4_AMBAM</name>
<protein>
    <submittedName>
        <fullName evidence="2">Putative lipocalin-3 1</fullName>
    </submittedName>
</protein>
<sequence>MEMAILQTFLVCLFALTDTLVEPTEGTEAVSDIYKFLSANPKVWVYNTSEGNKGNITCRRDILKTITPENITFERYNNTSIGELLKGKFVNWNDPKNKSYDAMYVNDTDDNPVTDEVIEYVSRDNHCAVVSVTLMTTVPTVVLRELRVSEAILQNGPDEECKENFKNILKEASKEAISHYSPTCRAQLN</sequence>
<keyword evidence="1" id="KW-0732">Signal</keyword>
<evidence type="ECO:0000256" key="1">
    <source>
        <dbReference type="SAM" id="SignalP"/>
    </source>
</evidence>
<feature type="signal peptide" evidence="1">
    <location>
        <begin position="1"/>
        <end position="26"/>
    </location>
</feature>
<reference evidence="2" key="1">
    <citation type="journal article" date="2015" name="PLoS ONE">
        <title>An Insight into the Sialome of the Lone Star Tick, Amblyomma americanum, with a Glimpse on Its Time Dependent Gene Expression.</title>
        <authorList>
            <person name="Karim S."/>
            <person name="Ribeiro J.M."/>
        </authorList>
    </citation>
    <scope>NUCLEOTIDE SEQUENCE</scope>
    <source>
        <tissue evidence="2">Salivary gland</tissue>
    </source>
</reference>
<dbReference type="EMBL" id="GBZX01000319">
    <property type="protein sequence ID" value="JAG92421.1"/>
    <property type="molecule type" value="mRNA"/>
</dbReference>
<proteinExistence type="evidence at transcript level"/>
<evidence type="ECO:0000313" key="2">
    <source>
        <dbReference type="EMBL" id="JAG92421.1"/>
    </source>
</evidence>
<dbReference type="AlphaFoldDB" id="A0A0C9RXQ4"/>
<accession>A0A0C9RXQ4</accession>